<gene>
    <name evidence="5" type="ORF">RSE6_01033</name>
</gene>
<evidence type="ECO:0000256" key="2">
    <source>
        <dbReference type="ARBA" id="ARBA00022481"/>
    </source>
</evidence>
<dbReference type="InterPro" id="IPR005139">
    <property type="entry name" value="PCRF"/>
</dbReference>
<dbReference type="InterPro" id="IPR000352">
    <property type="entry name" value="Pep_chain_release_fac_I"/>
</dbReference>
<dbReference type="InterPro" id="IPR045853">
    <property type="entry name" value="Pep_chain_release_fac_I_sf"/>
</dbReference>
<dbReference type="Proteomes" id="UP000177625">
    <property type="component" value="Unassembled WGS sequence"/>
</dbReference>
<evidence type="ECO:0000256" key="1">
    <source>
        <dbReference type="ARBA" id="ARBA00010835"/>
    </source>
</evidence>
<protein>
    <submittedName>
        <fullName evidence="5">Probable peptide chain release factor 1</fullName>
    </submittedName>
</protein>
<dbReference type="Gene3D" id="3.30.160.20">
    <property type="match status" value="1"/>
</dbReference>
<comment type="similarity">
    <text evidence="1">Belongs to the prokaryotic/mitochondrial release factor family.</text>
</comment>
<evidence type="ECO:0000313" key="5">
    <source>
        <dbReference type="EMBL" id="CZT41310.1"/>
    </source>
</evidence>
<dbReference type="GO" id="GO:0003747">
    <property type="term" value="F:translation release factor activity"/>
    <property type="evidence" value="ECO:0007669"/>
    <property type="project" value="InterPro"/>
</dbReference>
<dbReference type="SUPFAM" id="SSF75620">
    <property type="entry name" value="Release factor"/>
    <property type="match status" value="1"/>
</dbReference>
<dbReference type="GO" id="GO:0032543">
    <property type="term" value="P:mitochondrial translation"/>
    <property type="evidence" value="ECO:0007669"/>
    <property type="project" value="UniProtKB-ARBA"/>
</dbReference>
<dbReference type="SMART" id="SM00937">
    <property type="entry name" value="PCRF"/>
    <property type="match status" value="1"/>
</dbReference>
<accession>A0A1E1LWV3</accession>
<dbReference type="FunFam" id="3.30.160.20:FF:000070">
    <property type="entry name" value="Related to MRF1-peptide chain release factor, mitochondrial"/>
    <property type="match status" value="1"/>
</dbReference>
<dbReference type="PROSITE" id="PS00745">
    <property type="entry name" value="RF_PROK_I"/>
    <property type="match status" value="1"/>
</dbReference>
<dbReference type="AlphaFoldDB" id="A0A1E1LWV3"/>
<dbReference type="PANTHER" id="PTHR43804">
    <property type="entry name" value="LD18447P"/>
    <property type="match status" value="1"/>
</dbReference>
<dbReference type="Pfam" id="PF03462">
    <property type="entry name" value="PCRF"/>
    <property type="match status" value="1"/>
</dbReference>
<dbReference type="Gene3D" id="6.10.140.1950">
    <property type="match status" value="1"/>
</dbReference>
<dbReference type="Pfam" id="PF00472">
    <property type="entry name" value="RF-1"/>
    <property type="match status" value="1"/>
</dbReference>
<sequence>MAIEHEQLIIESSDTFDAKIAKRIGELKSVAEALREWENTRETRDELQKLFDDPTTEAELRELASEDLVATVEDLDLLSRKLSTALTPKHPFEDMPCLIEVRPGAGGSEAAIFAADLLRMYQSYCTRRNLRSSVLKYETQDGDSSDSPALAEAILEIDSPGAYGQLRSEAGVHRVQRVPATEQKGRTHTSAVGVLVLPSLPAASSDGKEMWEEDMNDPNSDYYVNSTDVKTDVMRARGAGGQHVNTTDSAVRLTHIPTNTVVSMQDSRSQHKNREKAWQVLRSKLAQARREAREEEVMKLRRGVIGVAKMGRGDKVRTYNWGQQRVTDHRSGLSVHNLDDVMEGGDELDKIIGSVRTWFSDREIEGMLAEEEAATSSK</sequence>
<keyword evidence="3" id="KW-0648">Protein biosynthesis</keyword>
<evidence type="ECO:0000313" key="6">
    <source>
        <dbReference type="Proteomes" id="UP000177625"/>
    </source>
</evidence>
<dbReference type="InterPro" id="IPR050057">
    <property type="entry name" value="Prokaryotic/Mito_RF"/>
</dbReference>
<dbReference type="EMBL" id="FJVC01000032">
    <property type="protein sequence ID" value="CZT41310.1"/>
    <property type="molecule type" value="Genomic_DNA"/>
</dbReference>
<evidence type="ECO:0000259" key="4">
    <source>
        <dbReference type="PROSITE" id="PS00745"/>
    </source>
</evidence>
<dbReference type="GO" id="GO:0005739">
    <property type="term" value="C:mitochondrion"/>
    <property type="evidence" value="ECO:0007669"/>
    <property type="project" value="UniProtKB-ARBA"/>
</dbReference>
<dbReference type="PANTHER" id="PTHR43804:SF7">
    <property type="entry name" value="LD18447P"/>
    <property type="match status" value="1"/>
</dbReference>
<dbReference type="Gene3D" id="3.30.70.1660">
    <property type="match status" value="1"/>
</dbReference>
<keyword evidence="2" id="KW-0488">Methylation</keyword>
<reference evidence="6" key="1">
    <citation type="submission" date="2016-03" db="EMBL/GenBank/DDBJ databases">
        <authorList>
            <person name="Guldener U."/>
        </authorList>
    </citation>
    <scope>NUCLEOTIDE SEQUENCE [LARGE SCALE GENOMIC DNA]</scope>
</reference>
<feature type="domain" description="Prokaryotic-type class I peptide chain release factors" evidence="4">
    <location>
        <begin position="235"/>
        <end position="251"/>
    </location>
</feature>
<name>A0A1E1LWV3_RHYSE</name>
<proteinExistence type="inferred from homology"/>
<organism evidence="5 6">
    <name type="scientific">Rhynchosporium secalis</name>
    <name type="common">Barley scald fungus</name>
    <dbReference type="NCBI Taxonomy" id="38038"/>
    <lineage>
        <taxon>Eukaryota</taxon>
        <taxon>Fungi</taxon>
        <taxon>Dikarya</taxon>
        <taxon>Ascomycota</taxon>
        <taxon>Pezizomycotina</taxon>
        <taxon>Leotiomycetes</taxon>
        <taxon>Helotiales</taxon>
        <taxon>Ploettnerulaceae</taxon>
        <taxon>Rhynchosporium</taxon>
    </lineage>
</organism>
<keyword evidence="6" id="KW-1185">Reference proteome</keyword>
<evidence type="ECO:0000256" key="3">
    <source>
        <dbReference type="ARBA" id="ARBA00022917"/>
    </source>
</evidence>